<accession>A0ABW0KK89</accession>
<evidence type="ECO:0000313" key="1">
    <source>
        <dbReference type="EMBL" id="MFC5453868.1"/>
    </source>
</evidence>
<protein>
    <submittedName>
        <fullName evidence="1">Uncharacterized protein</fullName>
    </submittedName>
</protein>
<name>A0ABW0KK89_9BACT</name>
<reference evidence="2" key="1">
    <citation type="journal article" date="2019" name="Int. J. Syst. Evol. Microbiol.">
        <title>The Global Catalogue of Microorganisms (GCM) 10K type strain sequencing project: providing services to taxonomists for standard genome sequencing and annotation.</title>
        <authorList>
            <consortium name="The Broad Institute Genomics Platform"/>
            <consortium name="The Broad Institute Genome Sequencing Center for Infectious Disease"/>
            <person name="Wu L."/>
            <person name="Ma J."/>
        </authorList>
    </citation>
    <scope>NUCLEOTIDE SEQUENCE [LARGE SCALE GENOMIC DNA]</scope>
    <source>
        <strain evidence="2">CGMCC 4.1469</strain>
    </source>
</reference>
<dbReference type="RefSeq" id="WP_377163366.1">
    <property type="nucleotide sequence ID" value="NZ_JBHSMQ010000001.1"/>
</dbReference>
<sequence>MKTIATTASSSSTASNKEITLGWNSMPAYGEVMPHLIGTAHTDVKSSANLGKKSVLQSFWSALSNIR</sequence>
<organism evidence="1 2">
    <name type="scientific">Prosthecobacter fluviatilis</name>
    <dbReference type="NCBI Taxonomy" id="445931"/>
    <lineage>
        <taxon>Bacteria</taxon>
        <taxon>Pseudomonadati</taxon>
        <taxon>Verrucomicrobiota</taxon>
        <taxon>Verrucomicrobiia</taxon>
        <taxon>Verrucomicrobiales</taxon>
        <taxon>Verrucomicrobiaceae</taxon>
        <taxon>Prosthecobacter</taxon>
    </lineage>
</organism>
<dbReference type="EMBL" id="JBHSMQ010000001">
    <property type="protein sequence ID" value="MFC5453868.1"/>
    <property type="molecule type" value="Genomic_DNA"/>
</dbReference>
<keyword evidence="2" id="KW-1185">Reference proteome</keyword>
<dbReference type="Proteomes" id="UP001596052">
    <property type="component" value="Unassembled WGS sequence"/>
</dbReference>
<proteinExistence type="predicted"/>
<evidence type="ECO:0000313" key="2">
    <source>
        <dbReference type="Proteomes" id="UP001596052"/>
    </source>
</evidence>
<comment type="caution">
    <text evidence="1">The sequence shown here is derived from an EMBL/GenBank/DDBJ whole genome shotgun (WGS) entry which is preliminary data.</text>
</comment>
<gene>
    <name evidence="1" type="ORF">ACFQDI_03285</name>
</gene>